<evidence type="ECO:0000313" key="10">
    <source>
        <dbReference type="Proteomes" id="UP000053791"/>
    </source>
</evidence>
<dbReference type="PROSITE" id="PS51202">
    <property type="entry name" value="RCK_C"/>
    <property type="match status" value="2"/>
</dbReference>
<evidence type="ECO:0000256" key="4">
    <source>
        <dbReference type="ARBA" id="ARBA00022958"/>
    </source>
</evidence>
<dbReference type="Gene3D" id="3.40.50.720">
    <property type="entry name" value="NAD(P)-binding Rossmann-like Domain"/>
    <property type="match status" value="2"/>
</dbReference>
<dbReference type="GO" id="GO:0015079">
    <property type="term" value="F:potassium ion transmembrane transporter activity"/>
    <property type="evidence" value="ECO:0007669"/>
    <property type="project" value="InterPro"/>
</dbReference>
<evidence type="ECO:0000313" key="9">
    <source>
        <dbReference type="EMBL" id="KUJ86085.1"/>
    </source>
</evidence>
<dbReference type="PANTHER" id="PTHR43833">
    <property type="entry name" value="POTASSIUM CHANNEL PROTEIN 2-RELATED-RELATED"/>
    <property type="match status" value="1"/>
</dbReference>
<keyword evidence="2" id="KW-0813">Transport</keyword>
<dbReference type="GO" id="GO:0005886">
    <property type="term" value="C:plasma membrane"/>
    <property type="evidence" value="ECO:0007669"/>
    <property type="project" value="InterPro"/>
</dbReference>
<keyword evidence="5" id="KW-0520">NAD</keyword>
<keyword evidence="10" id="KW-1185">Reference proteome</keyword>
<dbReference type="SUPFAM" id="SSF51735">
    <property type="entry name" value="NAD(P)-binding Rossmann-fold domains"/>
    <property type="match status" value="2"/>
</dbReference>
<keyword evidence="4" id="KW-0630">Potassium</keyword>
<dbReference type="NCBIfam" id="NF007031">
    <property type="entry name" value="PRK09496.1-2"/>
    <property type="match status" value="1"/>
</dbReference>
<dbReference type="InterPro" id="IPR006036">
    <property type="entry name" value="K_uptake_TrkA"/>
</dbReference>
<evidence type="ECO:0000259" key="8">
    <source>
        <dbReference type="PROSITE" id="PS51202"/>
    </source>
</evidence>
<gene>
    <name evidence="9" type="ORF">AVO45_03735</name>
</gene>
<dbReference type="PANTHER" id="PTHR43833:SF5">
    <property type="entry name" value="TRK SYSTEM POTASSIUM UPTAKE PROTEIN TRKA"/>
    <property type="match status" value="1"/>
</dbReference>
<dbReference type="NCBIfam" id="NF007039">
    <property type="entry name" value="PRK09496.3-2"/>
    <property type="match status" value="1"/>
</dbReference>
<keyword evidence="6" id="KW-0406">Ion transport</keyword>
<dbReference type="PROSITE" id="PS51201">
    <property type="entry name" value="RCK_N"/>
    <property type="match status" value="2"/>
</dbReference>
<dbReference type="Pfam" id="PF02254">
    <property type="entry name" value="TrkA_N"/>
    <property type="match status" value="2"/>
</dbReference>
<reference evidence="9 10" key="1">
    <citation type="submission" date="2015-12" db="EMBL/GenBank/DDBJ databases">
        <authorList>
            <person name="Shamseldin A."/>
            <person name="Moawad H."/>
            <person name="Abd El-Rahim W.M."/>
            <person name="Sadowsky M.J."/>
        </authorList>
    </citation>
    <scope>NUCLEOTIDE SEQUENCE [LARGE SCALE GENOMIC DNA]</scope>
    <source>
        <strain evidence="9 10">ZGT118</strain>
    </source>
</reference>
<evidence type="ECO:0000256" key="2">
    <source>
        <dbReference type="ARBA" id="ARBA00022448"/>
    </source>
</evidence>
<proteinExistence type="predicted"/>
<dbReference type="InterPro" id="IPR006037">
    <property type="entry name" value="RCK_C"/>
</dbReference>
<dbReference type="OrthoDB" id="9775180at2"/>
<dbReference type="STRING" id="1685379.AVO45_03735"/>
<feature type="domain" description="RCK C-terminal" evidence="8">
    <location>
        <begin position="144"/>
        <end position="228"/>
    </location>
</feature>
<dbReference type="Proteomes" id="UP000053791">
    <property type="component" value="Unassembled WGS sequence"/>
</dbReference>
<accession>A0A117KHB1</accession>
<dbReference type="InterPro" id="IPR036291">
    <property type="entry name" value="NAD(P)-bd_dom_sf"/>
</dbReference>
<evidence type="ECO:0000256" key="3">
    <source>
        <dbReference type="ARBA" id="ARBA00022538"/>
    </source>
</evidence>
<sequence length="458" mass="50319">MKVIICGAGQVGWQIARHLSGELNDVTVVDNNPDLVRRATETLDVQGIAGFASYPDVLERAGARDADMIIAATYSDEVNMVTCQMAHSVFSIQRKIARLRAKSYLEAIHSDLYRRDHLPIDVVISPEREVAAAAMRRLSAPAAFDTEMFMEGRVQLLGIRVEEDCPIVNTPLRQLTDLFSTLSANVVGVRREGTLFAPEPDDQLFVDDECYVFTKVEDVDRTMEVFGKKQKQQDRVVIVGGGNVGLEVAKTLEERKSRVRAKVIERDRKTAERAAEMLERTIVLNGDGLDSALLSEAGIERADAMLAVTDDDRTNMLAAVRAKADGCALAIALVNDPSMVALTGPLGIDAYINPRATTVSSILRHVRHGRVRHVYSIGDAEAEVIEAEVLSTSPMAGQKLRDIDFPEGVLVGAVKKGDEIVRPTGSLRIEEKDVVTIFAMSDDVPEVERLMQVSIDYF</sequence>
<dbReference type="InterPro" id="IPR003148">
    <property type="entry name" value="RCK_N"/>
</dbReference>
<name>A0A117KHB1_9RHOB</name>
<evidence type="ECO:0000259" key="7">
    <source>
        <dbReference type="PROSITE" id="PS51201"/>
    </source>
</evidence>
<dbReference type="InterPro" id="IPR036721">
    <property type="entry name" value="RCK_C_sf"/>
</dbReference>
<protein>
    <recommendedName>
        <fullName evidence="1">Trk system potassium uptake protein TrkA</fullName>
    </recommendedName>
</protein>
<evidence type="ECO:0000256" key="5">
    <source>
        <dbReference type="ARBA" id="ARBA00023027"/>
    </source>
</evidence>
<dbReference type="EMBL" id="LQBQ01000001">
    <property type="protein sequence ID" value="KUJ86085.1"/>
    <property type="molecule type" value="Genomic_DNA"/>
</dbReference>
<dbReference type="InterPro" id="IPR050721">
    <property type="entry name" value="Trk_Ktr_HKT_K-transport"/>
</dbReference>
<dbReference type="AlphaFoldDB" id="A0A117KHB1"/>
<organism evidence="9 10">
    <name type="scientific">Ruegeria marisrubri</name>
    <dbReference type="NCBI Taxonomy" id="1685379"/>
    <lineage>
        <taxon>Bacteria</taxon>
        <taxon>Pseudomonadati</taxon>
        <taxon>Pseudomonadota</taxon>
        <taxon>Alphaproteobacteria</taxon>
        <taxon>Rhodobacterales</taxon>
        <taxon>Roseobacteraceae</taxon>
        <taxon>Ruegeria</taxon>
    </lineage>
</organism>
<dbReference type="PRINTS" id="PR00335">
    <property type="entry name" value="KUPTAKETRKA"/>
</dbReference>
<feature type="domain" description="RCK N-terminal" evidence="7">
    <location>
        <begin position="1"/>
        <end position="124"/>
    </location>
</feature>
<comment type="caution">
    <text evidence="9">The sequence shown here is derived from an EMBL/GenBank/DDBJ whole genome shotgun (WGS) entry which is preliminary data.</text>
</comment>
<feature type="domain" description="RCK N-terminal" evidence="7">
    <location>
        <begin position="233"/>
        <end position="352"/>
    </location>
</feature>
<dbReference type="Gene3D" id="3.30.70.1450">
    <property type="entry name" value="Regulator of K+ conductance, C-terminal domain"/>
    <property type="match status" value="2"/>
</dbReference>
<dbReference type="Pfam" id="PF02080">
    <property type="entry name" value="TrkA_C"/>
    <property type="match status" value="2"/>
</dbReference>
<evidence type="ECO:0000256" key="6">
    <source>
        <dbReference type="ARBA" id="ARBA00023065"/>
    </source>
</evidence>
<dbReference type="NCBIfam" id="NF007032">
    <property type="entry name" value="PRK09496.1-4"/>
    <property type="match status" value="1"/>
</dbReference>
<dbReference type="RefSeq" id="WP_068344537.1">
    <property type="nucleotide sequence ID" value="NZ_LQBQ01000001.1"/>
</dbReference>
<feature type="domain" description="RCK C-terminal" evidence="8">
    <location>
        <begin position="372"/>
        <end position="453"/>
    </location>
</feature>
<keyword evidence="3" id="KW-0633">Potassium transport</keyword>
<evidence type="ECO:0000256" key="1">
    <source>
        <dbReference type="ARBA" id="ARBA00017378"/>
    </source>
</evidence>
<dbReference type="SUPFAM" id="SSF116726">
    <property type="entry name" value="TrkA C-terminal domain-like"/>
    <property type="match status" value="2"/>
</dbReference>